<protein>
    <submittedName>
        <fullName evidence="2">Uncharacterized protein</fullName>
    </submittedName>
</protein>
<reference evidence="2 3" key="1">
    <citation type="submission" date="2014-07" db="EMBL/GenBank/DDBJ databases">
        <title>Epilithonimonas lactis LMG 22401 Genome.</title>
        <authorList>
            <person name="Pipes S.E."/>
            <person name="Stropko S.J."/>
        </authorList>
    </citation>
    <scope>NUCLEOTIDE SEQUENCE [LARGE SCALE GENOMIC DNA]</scope>
    <source>
        <strain evidence="2 3">LMG 24401</strain>
    </source>
</reference>
<dbReference type="RefSeq" id="WP_034976867.1">
    <property type="nucleotide sequence ID" value="NZ_FOFI01000001.1"/>
</dbReference>
<dbReference type="EMBL" id="JPLY01000004">
    <property type="protein sequence ID" value="KFC21127.1"/>
    <property type="molecule type" value="Genomic_DNA"/>
</dbReference>
<comment type="caution">
    <text evidence="2">The sequence shown here is derived from an EMBL/GenBank/DDBJ whole genome shotgun (WGS) entry which is preliminary data.</text>
</comment>
<dbReference type="AlphaFoldDB" id="A0A085BF82"/>
<keyword evidence="1" id="KW-0732">Signal</keyword>
<proteinExistence type="predicted"/>
<feature type="chain" id="PRO_5001786848" evidence="1">
    <location>
        <begin position="38"/>
        <end position="210"/>
    </location>
</feature>
<evidence type="ECO:0000313" key="3">
    <source>
        <dbReference type="Proteomes" id="UP000028623"/>
    </source>
</evidence>
<accession>A0A085BF82</accession>
<feature type="signal peptide" evidence="1">
    <location>
        <begin position="1"/>
        <end position="37"/>
    </location>
</feature>
<sequence>MRGKNTNHEKGISTLLSFGSKVLFILLFLLSAQNSFANTAEPNPLDAEIEKTVSKDSTSLSDVSKSQAVIYISSGISIADLETETQYEVVAVSDPKRSIASNSQKSESKKKVVLQTVHPKSKIAPPHPQADETITTGSESDAAFSLHQHHNIAVAQTQNPALKHFIRSGFSYFQIVAPDATQAKTPTALVHFCGKIDSDSYSVRPPPAFL</sequence>
<keyword evidence="3" id="KW-1185">Reference proteome</keyword>
<evidence type="ECO:0000256" key="1">
    <source>
        <dbReference type="SAM" id="SignalP"/>
    </source>
</evidence>
<name>A0A085BF82_9FLAO</name>
<gene>
    <name evidence="2" type="ORF">IO89_13005</name>
</gene>
<dbReference type="Proteomes" id="UP000028623">
    <property type="component" value="Unassembled WGS sequence"/>
</dbReference>
<organism evidence="2 3">
    <name type="scientific">Epilithonimonas lactis</name>
    <dbReference type="NCBI Taxonomy" id="421072"/>
    <lineage>
        <taxon>Bacteria</taxon>
        <taxon>Pseudomonadati</taxon>
        <taxon>Bacteroidota</taxon>
        <taxon>Flavobacteriia</taxon>
        <taxon>Flavobacteriales</taxon>
        <taxon>Weeksellaceae</taxon>
        <taxon>Chryseobacterium group</taxon>
        <taxon>Epilithonimonas</taxon>
    </lineage>
</organism>
<dbReference type="STRING" id="421072.SAMN04488097_0497"/>
<evidence type="ECO:0000313" key="2">
    <source>
        <dbReference type="EMBL" id="KFC21127.1"/>
    </source>
</evidence>